<keyword evidence="3" id="KW-0282">Flagellum</keyword>
<gene>
    <name evidence="3" type="ORF">BC739_006384</name>
</gene>
<keyword evidence="2" id="KW-1133">Transmembrane helix</keyword>
<evidence type="ECO:0000256" key="1">
    <source>
        <dbReference type="SAM" id="MobiDB-lite"/>
    </source>
</evidence>
<sequence length="380" mass="40031">MSWQEELQQLDNELAQGRVTAEDYRQRRDQLLSLAQQGGQQEQQAPAQQQNSPFAAPFRWQPPAGQSPAETTQVIRPVSDQQPPPADSADRTQVVPGAGQQVPQGERTQVVPNVGGYQQGPQTPPPWAAQQAPQPQQSGDFTAPWSNNDLPPDFGKASWPRQGPEVFDSSGGGGNRGKIIAIVVAVVVVLGLAGGIYFFTTSGSKPEANPDQGASTTQAAPTTSTGPQLPKGPFVPMQGTIGLNATVTIDAAVLAKIPTESEGPFLKSKGVTQVAAVTAVKDGTTTGVWAFTPGQGGDPKALLDSIDEVFVKANYKEVPGAPAGTRARFLTDPNGTAYRAHYISNGVVVRVEAFGKDATAAERAFRDLLSAETAKYPVAQ</sequence>
<dbReference type="RefSeq" id="WP_182839244.1">
    <property type="nucleotide sequence ID" value="NZ_BAAABQ010000022.1"/>
</dbReference>
<evidence type="ECO:0000256" key="2">
    <source>
        <dbReference type="SAM" id="Phobius"/>
    </source>
</evidence>
<dbReference type="Proteomes" id="UP000517916">
    <property type="component" value="Unassembled WGS sequence"/>
</dbReference>
<feature type="region of interest" description="Disordered" evidence="1">
    <location>
        <begin position="204"/>
        <end position="232"/>
    </location>
</feature>
<comment type="caution">
    <text evidence="3">The sequence shown here is derived from an EMBL/GenBank/DDBJ whole genome shotgun (WGS) entry which is preliminary data.</text>
</comment>
<proteinExistence type="predicted"/>
<keyword evidence="3" id="KW-0969">Cilium</keyword>
<feature type="region of interest" description="Disordered" evidence="1">
    <location>
        <begin position="30"/>
        <end position="152"/>
    </location>
</feature>
<feature type="compositionally biased region" description="Low complexity" evidence="1">
    <location>
        <begin position="31"/>
        <end position="50"/>
    </location>
</feature>
<name>A0ABR6BR95_9PSEU</name>
<organism evidence="3 4">
    <name type="scientific">Kutzneria viridogrisea</name>
    <dbReference type="NCBI Taxonomy" id="47990"/>
    <lineage>
        <taxon>Bacteria</taxon>
        <taxon>Bacillati</taxon>
        <taxon>Actinomycetota</taxon>
        <taxon>Actinomycetes</taxon>
        <taxon>Pseudonocardiales</taxon>
        <taxon>Pseudonocardiaceae</taxon>
        <taxon>Kutzneria</taxon>
    </lineage>
</organism>
<feature type="compositionally biased region" description="Polar residues" evidence="1">
    <location>
        <begin position="138"/>
        <end position="149"/>
    </location>
</feature>
<feature type="compositionally biased region" description="Low complexity" evidence="1">
    <location>
        <begin position="93"/>
        <end position="105"/>
    </location>
</feature>
<feature type="transmembrane region" description="Helical" evidence="2">
    <location>
        <begin position="179"/>
        <end position="199"/>
    </location>
</feature>
<feature type="compositionally biased region" description="Low complexity" evidence="1">
    <location>
        <begin position="128"/>
        <end position="137"/>
    </location>
</feature>
<accession>A0ABR6BR95</accession>
<keyword evidence="2" id="KW-0812">Transmembrane</keyword>
<reference evidence="3 4" key="1">
    <citation type="submission" date="2020-08" db="EMBL/GenBank/DDBJ databases">
        <title>Genomic Encyclopedia of Archaeal and Bacterial Type Strains, Phase II (KMG-II): from individual species to whole genera.</title>
        <authorList>
            <person name="Goeker M."/>
        </authorList>
    </citation>
    <scope>NUCLEOTIDE SEQUENCE [LARGE SCALE GENOMIC DNA]</scope>
    <source>
        <strain evidence="3 4">DSM 43850</strain>
    </source>
</reference>
<feature type="compositionally biased region" description="Low complexity" evidence="1">
    <location>
        <begin position="212"/>
        <end position="228"/>
    </location>
</feature>
<protein>
    <submittedName>
        <fullName evidence="3">FlaG/FlaF family flagellin (Archaellin)</fullName>
    </submittedName>
</protein>
<keyword evidence="4" id="KW-1185">Reference proteome</keyword>
<evidence type="ECO:0000313" key="4">
    <source>
        <dbReference type="Proteomes" id="UP000517916"/>
    </source>
</evidence>
<evidence type="ECO:0000313" key="3">
    <source>
        <dbReference type="EMBL" id="MBA8929166.1"/>
    </source>
</evidence>
<keyword evidence="2" id="KW-0472">Membrane</keyword>
<keyword evidence="3" id="KW-0966">Cell projection</keyword>
<dbReference type="EMBL" id="JACJID010000005">
    <property type="protein sequence ID" value="MBA8929166.1"/>
    <property type="molecule type" value="Genomic_DNA"/>
</dbReference>